<dbReference type="SUPFAM" id="SSF53474">
    <property type="entry name" value="alpha/beta-Hydrolases"/>
    <property type="match status" value="1"/>
</dbReference>
<evidence type="ECO:0000313" key="2">
    <source>
        <dbReference type="Proteomes" id="UP000483839"/>
    </source>
</evidence>
<evidence type="ECO:0000313" key="1">
    <source>
        <dbReference type="EMBL" id="MTD02059.1"/>
    </source>
</evidence>
<dbReference type="InterPro" id="IPR029058">
    <property type="entry name" value="AB_hydrolase_fold"/>
</dbReference>
<dbReference type="GO" id="GO:0016787">
    <property type="term" value="F:hydrolase activity"/>
    <property type="evidence" value="ECO:0007669"/>
    <property type="project" value="UniProtKB-KW"/>
</dbReference>
<dbReference type="PANTHER" id="PTHR43433:SF5">
    <property type="entry name" value="AB HYDROLASE-1 DOMAIN-CONTAINING PROTEIN"/>
    <property type="match status" value="1"/>
</dbReference>
<comment type="caution">
    <text evidence="1">The sequence shown here is derived from an EMBL/GenBank/DDBJ whole genome shotgun (WGS) entry which is preliminary data.</text>
</comment>
<dbReference type="RefSeq" id="WP_154617647.1">
    <property type="nucleotide sequence ID" value="NZ_JADFAY010000007.1"/>
</dbReference>
<dbReference type="PANTHER" id="PTHR43433">
    <property type="entry name" value="HYDROLASE, ALPHA/BETA FOLD FAMILY PROTEIN"/>
    <property type="match status" value="1"/>
</dbReference>
<keyword evidence="1" id="KW-0378">Hydrolase</keyword>
<gene>
    <name evidence="1" type="ORF">GKS16_07220</name>
</gene>
<accession>A0A6L6GA57</accession>
<protein>
    <submittedName>
        <fullName evidence="1">Alpha/beta fold hydrolase</fullName>
    </submittedName>
</protein>
<dbReference type="InterPro" id="IPR050471">
    <property type="entry name" value="AB_hydrolase"/>
</dbReference>
<dbReference type="EMBL" id="WLXI01000049">
    <property type="protein sequence ID" value="MTD02059.1"/>
    <property type="molecule type" value="Genomic_DNA"/>
</dbReference>
<name>A0A6L6GA57_STRUB</name>
<proteinExistence type="predicted"/>
<dbReference type="InterPro" id="IPR000073">
    <property type="entry name" value="AB_hydrolase_1"/>
</dbReference>
<reference evidence="1 2" key="1">
    <citation type="submission" date="2019-11" db="EMBL/GenBank/DDBJ databases">
        <title>Streptococcus uberis isolated from clinical mastitis cases on a southeastern Queensland dairy.</title>
        <authorList>
            <person name="Workentine M.L."/>
            <person name="Price R."/>
            <person name="Olchowy T."/>
        </authorList>
    </citation>
    <scope>NUCLEOTIDE SEQUENCE [LARGE SCALE GENOMIC DNA]</scope>
    <source>
        <strain evidence="1 2">OLC4459-A17</strain>
    </source>
</reference>
<dbReference type="AlphaFoldDB" id="A0A6L6GA57"/>
<dbReference type="Gene3D" id="3.40.50.1820">
    <property type="entry name" value="alpha/beta hydrolase"/>
    <property type="match status" value="1"/>
</dbReference>
<dbReference type="PRINTS" id="PR00111">
    <property type="entry name" value="ABHYDROLASE"/>
</dbReference>
<dbReference type="Proteomes" id="UP000483839">
    <property type="component" value="Unassembled WGS sequence"/>
</dbReference>
<dbReference type="Pfam" id="PF00561">
    <property type="entry name" value="Abhydrolase_1"/>
    <property type="match status" value="1"/>
</dbReference>
<sequence>MLFHTKSGHHIYYEVHGKGKAIVCFHGNGQSVSYFKPQLPLAAAFQLILIDTPGHGQSSPLKEKLTFAAIATEVKELLDSLDLEDYVLVGHSDGANLAVAFENVYPQKVSGMLLNAGNIRFTGLKAHSVFSISLKVLKLALHSLFNPKLKNAYHVAWLMMANQTIIPSSYSNQIPVYVLVGEKDMIRANHSLAIAKHYDKGRLITLPYMGHNVNKKPEVFNDVITQLMQVVVGENIKK</sequence>
<organism evidence="1 2">
    <name type="scientific">Streptococcus uberis</name>
    <dbReference type="NCBI Taxonomy" id="1349"/>
    <lineage>
        <taxon>Bacteria</taxon>
        <taxon>Bacillati</taxon>
        <taxon>Bacillota</taxon>
        <taxon>Bacilli</taxon>
        <taxon>Lactobacillales</taxon>
        <taxon>Streptococcaceae</taxon>
        <taxon>Streptococcus</taxon>
    </lineage>
</organism>